<reference evidence="3 4" key="1">
    <citation type="submission" date="2016-07" db="EMBL/GenBank/DDBJ databases">
        <title>Pervasive Adenine N6-methylation of Active Genes in Fungi.</title>
        <authorList>
            <consortium name="DOE Joint Genome Institute"/>
            <person name="Mondo S.J."/>
            <person name="Dannebaum R.O."/>
            <person name="Kuo R.C."/>
            <person name="Labutti K."/>
            <person name="Haridas S."/>
            <person name="Kuo A."/>
            <person name="Salamov A."/>
            <person name="Ahrendt S.R."/>
            <person name="Lipzen A."/>
            <person name="Sullivan W."/>
            <person name="Andreopoulos W.B."/>
            <person name="Clum A."/>
            <person name="Lindquist E."/>
            <person name="Daum C."/>
            <person name="Ramamoorthy G.K."/>
            <person name="Gryganskyi A."/>
            <person name="Culley D."/>
            <person name="Magnuson J.K."/>
            <person name="James T.Y."/>
            <person name="O'Malley M.A."/>
            <person name="Stajich J.E."/>
            <person name="Spatafora J.W."/>
            <person name="Visel A."/>
            <person name="Grigoriev I.V."/>
        </authorList>
    </citation>
    <scope>NUCLEOTIDE SEQUENCE [LARGE SCALE GENOMIC DNA]</scope>
    <source>
        <strain evidence="3 4">NRRL 3116</strain>
    </source>
</reference>
<protein>
    <recommendedName>
        <fullName evidence="5">Pentacotripeptide-repeat region of PRORP domain-containing protein</fullName>
    </recommendedName>
</protein>
<dbReference type="PANTHER" id="PTHR47942">
    <property type="entry name" value="TETRATRICOPEPTIDE REPEAT (TPR)-LIKE SUPERFAMILY PROTEIN-RELATED"/>
    <property type="match status" value="1"/>
</dbReference>
<evidence type="ECO:0000313" key="4">
    <source>
        <dbReference type="Proteomes" id="UP000193648"/>
    </source>
</evidence>
<dbReference type="InterPro" id="IPR051222">
    <property type="entry name" value="PPR/CCM1_RNA-binding"/>
</dbReference>
<dbReference type="Proteomes" id="UP000193648">
    <property type="component" value="Unassembled WGS sequence"/>
</dbReference>
<dbReference type="PANTHER" id="PTHR47942:SF63">
    <property type="entry name" value="PENTATRICOPEPTIDE REPEAT-CONTAINING PROTEIN"/>
    <property type="match status" value="1"/>
</dbReference>
<name>A0A1Y2H7R7_9FUNG</name>
<dbReference type="AlphaFoldDB" id="A0A1Y2H7R7"/>
<dbReference type="OrthoDB" id="185373at2759"/>
<gene>
    <name evidence="3" type="ORF">BCR41DRAFT_344517</name>
</gene>
<dbReference type="RefSeq" id="XP_021886755.1">
    <property type="nucleotide sequence ID" value="XM_022022531.1"/>
</dbReference>
<dbReference type="InParanoid" id="A0A1Y2H7R7"/>
<feature type="region of interest" description="Disordered" evidence="2">
    <location>
        <begin position="1094"/>
        <end position="1113"/>
    </location>
</feature>
<dbReference type="EMBL" id="MCFF01000001">
    <property type="protein sequence ID" value="ORZ29082.1"/>
    <property type="molecule type" value="Genomic_DNA"/>
</dbReference>
<keyword evidence="4" id="KW-1185">Reference proteome</keyword>
<organism evidence="3 4">
    <name type="scientific">Lobosporangium transversale</name>
    <dbReference type="NCBI Taxonomy" id="64571"/>
    <lineage>
        <taxon>Eukaryota</taxon>
        <taxon>Fungi</taxon>
        <taxon>Fungi incertae sedis</taxon>
        <taxon>Mucoromycota</taxon>
        <taxon>Mortierellomycotina</taxon>
        <taxon>Mortierellomycetes</taxon>
        <taxon>Mortierellales</taxon>
        <taxon>Mortierellaceae</taxon>
        <taxon>Lobosporangium</taxon>
    </lineage>
</organism>
<sequence>MQSVVRSVKPGSSLSRAIHRQNNASVLLQPTRMNTAFQQRFTITTGSAVCSNTSVPTCSNSGSTTSSLGTGRAHWAHRSYSTQQTFEGASGSSSSVTVQELEQLLAIGDFAGFQQACVAVTATIGSNKTAATKELFHFLLKTLAEQPKAFAPLASTASIPTKQDDTFDPLNSAIGILTDMGREANMGRAALQPDRSTILLLLKVATTSQEYTSLSAARAHWQSVYALVDVIRHGRLPAVMSLEQWELPDLNNVELDQALWKAMFECIQSASSAVIRENNTSRPVQFLNELNTMKFLMADQLIRLDNVVMDDGLWGFVVQALGDSESRERLENILPKLHAMDPTSAELYSNIAEALAKCGSIGRATDIMHTLSHTRDTLPSIGPFVALARHHAKTGNYEAIRHDFKVWVDKGQASDINQIRLKDIHRSMMSACAITLDRIVNMVSTTTRHRQMNTLPKDVLPAITTPPQLSWLQFNEVKYIWRQSQEAMEGIPKDEWTVEDYDTAVRITTRLNLLQPHEWGLHDYARKLFIEMKKDYKLRPLKATYITMMETTARTREYGVSRESGDTFRRVMRIFEEMTSWGGYSVQSPQDFGPLIEACFGMTSHSPFVASQWIHSNQLYTHLEKQLKFVEAKMRDILESNGVNQRSGDNNNFRSGNGFARYHDSTTMANVLAGLARADKVDEVLKRWEELPLQGIERDTKLYQTIIGASQGQDKLARYVLRTVRYQMLKEQPVVDLTPEVFTGLLNCCIRAQDPISARSLISQCSTSGKIQKTAEWYIPMVRACLMLEGMEEEGGFLLDEMRKHEMKMGGFSGSFYEFLMDYFVMKRQDYQAGREVFKDFVRSEQSRINEILTAHDSGISNGRLQAIGDEEDMNLLSTTLSDWLLTRQAQKLQMPVKHLVERVEISQRSASMLNLLVLSHIRERTQLLEHEKRSGFVSGAKDRLKDAQLVMHYLVDGGRQYSISEEKKHVDLDGSTIPGDGFLVEATPTQRDSSQWSGSSSEISLDSSLLFHSPTERLAYGDRNSHGDDESMTPGRLVFVNKYVLGEYIDTCIREGSPEMLAEADWALNTVMPRVIGRARMVRDGQRLRQALESAQQRHEQQQRLQQLGLQQ</sequence>
<comment type="caution">
    <text evidence="3">The sequence shown here is derived from an EMBL/GenBank/DDBJ whole genome shotgun (WGS) entry which is preliminary data.</text>
</comment>
<evidence type="ECO:0000313" key="3">
    <source>
        <dbReference type="EMBL" id="ORZ29082.1"/>
    </source>
</evidence>
<dbReference type="InterPro" id="IPR011990">
    <property type="entry name" value="TPR-like_helical_dom_sf"/>
</dbReference>
<evidence type="ECO:0000256" key="2">
    <source>
        <dbReference type="SAM" id="MobiDB-lite"/>
    </source>
</evidence>
<feature type="compositionally biased region" description="Low complexity" evidence="2">
    <location>
        <begin position="1104"/>
        <end position="1113"/>
    </location>
</feature>
<evidence type="ECO:0008006" key="5">
    <source>
        <dbReference type="Google" id="ProtNLM"/>
    </source>
</evidence>
<keyword evidence="1" id="KW-0677">Repeat</keyword>
<dbReference type="Gene3D" id="1.25.40.10">
    <property type="entry name" value="Tetratricopeptide repeat domain"/>
    <property type="match status" value="1"/>
</dbReference>
<evidence type="ECO:0000256" key="1">
    <source>
        <dbReference type="ARBA" id="ARBA00022737"/>
    </source>
</evidence>
<dbReference type="GeneID" id="33564375"/>
<accession>A0A1Y2H7R7</accession>
<proteinExistence type="predicted"/>
<dbReference type="STRING" id="64571.A0A1Y2H7R7"/>